<feature type="signal peptide" evidence="1">
    <location>
        <begin position="1"/>
        <end position="21"/>
    </location>
</feature>
<feature type="chain" id="PRO_5009910161" description="Cellulase Ig-like domain-containing protein" evidence="1">
    <location>
        <begin position="22"/>
        <end position="700"/>
    </location>
</feature>
<protein>
    <recommendedName>
        <fullName evidence="4">Cellulase Ig-like domain-containing protein</fullName>
    </recommendedName>
</protein>
<keyword evidence="1" id="KW-0732">Signal</keyword>
<dbReference type="EMBL" id="FQUM01000013">
    <property type="protein sequence ID" value="SHF91518.1"/>
    <property type="molecule type" value="Genomic_DNA"/>
</dbReference>
<dbReference type="SUPFAM" id="SSF48208">
    <property type="entry name" value="Six-hairpin glycosidases"/>
    <property type="match status" value="1"/>
</dbReference>
<name>A0A1M5FJ62_9BACT</name>
<dbReference type="Proteomes" id="UP000184164">
    <property type="component" value="Unassembled WGS sequence"/>
</dbReference>
<dbReference type="RefSeq" id="WP_217651654.1">
    <property type="nucleotide sequence ID" value="NZ_FQUM01000013.1"/>
</dbReference>
<evidence type="ECO:0000256" key="1">
    <source>
        <dbReference type="SAM" id="SignalP"/>
    </source>
</evidence>
<dbReference type="InterPro" id="IPR008928">
    <property type="entry name" value="6-hairpin_glycosidase_sf"/>
</dbReference>
<evidence type="ECO:0000313" key="3">
    <source>
        <dbReference type="Proteomes" id="UP000184164"/>
    </source>
</evidence>
<gene>
    <name evidence="2" type="ORF">SAMN05444274_1132</name>
</gene>
<evidence type="ECO:0008006" key="4">
    <source>
        <dbReference type="Google" id="ProtNLM"/>
    </source>
</evidence>
<accession>A0A1M5FJ62</accession>
<organism evidence="2 3">
    <name type="scientific">Mariniphaga anaerophila</name>
    <dbReference type="NCBI Taxonomy" id="1484053"/>
    <lineage>
        <taxon>Bacteria</taxon>
        <taxon>Pseudomonadati</taxon>
        <taxon>Bacteroidota</taxon>
        <taxon>Bacteroidia</taxon>
        <taxon>Marinilabiliales</taxon>
        <taxon>Prolixibacteraceae</taxon>
        <taxon>Mariniphaga</taxon>
    </lineage>
</organism>
<dbReference type="GO" id="GO:0005975">
    <property type="term" value="P:carbohydrate metabolic process"/>
    <property type="evidence" value="ECO:0007669"/>
    <property type="project" value="InterPro"/>
</dbReference>
<reference evidence="2 3" key="1">
    <citation type="submission" date="2016-11" db="EMBL/GenBank/DDBJ databases">
        <authorList>
            <person name="Jaros S."/>
            <person name="Januszkiewicz K."/>
            <person name="Wedrychowicz H."/>
        </authorList>
    </citation>
    <scope>NUCLEOTIDE SEQUENCE [LARGE SCALE GENOMIC DNA]</scope>
    <source>
        <strain evidence="2 3">DSM 26910</strain>
    </source>
</reference>
<evidence type="ECO:0000313" key="2">
    <source>
        <dbReference type="EMBL" id="SHF91518.1"/>
    </source>
</evidence>
<sequence length="700" mass="79831">MKYLKFVVICVLGMIFWRAEAQNDIDSKTKSAPPKTYLKDKRESPILVNQMGYNLGEGKRFVMWGIPDGTDFGIYLANDSVNNSANPLFTGKTSEFSGDFSDFNPSPSAHEYIIKIAGKGYSVPFWIADKLFETRSSKLAYEYFIDARGGEDPKMSPACITGGGPSRDGGGQTLEALFEVLLYSANPALFNKWTTELRGMDTPDLIDLILWHGEFAYNAVFHRGGSSSHHVKHRDYNTVRVFGYEGEEVQEFDYQNYLDQLAAICAAYNPFLKPYLDEDTYSKYRNLCLERWETFDRHKEVRYWVVSKKWIDKGRNEFNEQGSAFGQGLFRNTMMYLCEKNEPNGHPERFFKYAQNCAQDIIENWDFNNEWHMWALRNAEHITPQALGYFVLVSPTEVPGAIEKLDEYRKYVLTRTDNPWKYRTHNDKEWAHPKSKELGTVPGLAGSFFVTGHLLNDQFMRGLGWAQIDFIFGLNPAGAHLSHKDKVRVSRNGYWPGVENGWPFHQAHGTGELGNVRGCLDGSPHNGCFPYNPEALYDKSVNTWYHTEGWPVSNRPVLSAIAFAELGSTQLKIFDNGYEKEIEKVSVEKMLGDLGPGVTEKEWIDKVNVGDIVTIELQAPLNVDWNKRDAGWVDVKVNQSAPFKVQVFETGVNTGIFTGKLKLDYPKKSKITVSYGYLGFEKERILKLPAKRVKDDFDIF</sequence>
<dbReference type="AlphaFoldDB" id="A0A1M5FJ62"/>
<keyword evidence="3" id="KW-1185">Reference proteome</keyword>
<proteinExistence type="predicted"/>
<dbReference type="STRING" id="1484053.SAMN05444274_1132"/>